<proteinExistence type="predicted"/>
<evidence type="ECO:0000313" key="1">
    <source>
        <dbReference type="EMBL" id="OOF37697.1"/>
    </source>
</evidence>
<comment type="caution">
    <text evidence="1">The sequence shown here is derived from an EMBL/GenBank/DDBJ whole genome shotgun (WGS) entry which is preliminary data.</text>
</comment>
<organism evidence="1 2">
    <name type="scientific">Rodentibacter mrazii</name>
    <dbReference type="NCBI Taxonomy" id="1908257"/>
    <lineage>
        <taxon>Bacteria</taxon>
        <taxon>Pseudomonadati</taxon>
        <taxon>Pseudomonadota</taxon>
        <taxon>Gammaproteobacteria</taxon>
        <taxon>Pasteurellales</taxon>
        <taxon>Pasteurellaceae</taxon>
        <taxon>Rodentibacter</taxon>
    </lineage>
</organism>
<reference evidence="1 2" key="1">
    <citation type="submission" date="2016-10" db="EMBL/GenBank/DDBJ databases">
        <title>Rodentibacter gen. nov. and new species.</title>
        <authorList>
            <person name="Christensen H."/>
        </authorList>
    </citation>
    <scope>NUCLEOTIDE SEQUENCE [LARGE SCALE GENOMIC DNA]</scope>
    <source>
        <strain evidence="1 2">Ppn418</strain>
    </source>
</reference>
<dbReference type="STRING" id="1908257.BKK47_11000"/>
<dbReference type="AlphaFoldDB" id="A0A1V3ID34"/>
<feature type="non-terminal residue" evidence="1">
    <location>
        <position position="597"/>
    </location>
</feature>
<evidence type="ECO:0008006" key="3">
    <source>
        <dbReference type="Google" id="ProtNLM"/>
    </source>
</evidence>
<dbReference type="EMBL" id="MLHG01000090">
    <property type="protein sequence ID" value="OOF37697.1"/>
    <property type="molecule type" value="Genomic_DNA"/>
</dbReference>
<protein>
    <recommendedName>
        <fullName evidence="3">Alpha/beta hydrolase</fullName>
    </recommendedName>
</protein>
<dbReference type="RefSeq" id="WP_077494902.1">
    <property type="nucleotide sequence ID" value="NZ_MLHG01000090.1"/>
</dbReference>
<keyword evidence="2" id="KW-1185">Reference proteome</keyword>
<accession>A0A1V3ID34</accession>
<dbReference type="InterPro" id="IPR029058">
    <property type="entry name" value="AB_hydrolase_fold"/>
</dbReference>
<gene>
    <name evidence="1" type="ORF">BKK47_11000</name>
</gene>
<dbReference type="SUPFAM" id="SSF53474">
    <property type="entry name" value="alpha/beta-Hydrolases"/>
    <property type="match status" value="1"/>
</dbReference>
<evidence type="ECO:0000313" key="2">
    <source>
        <dbReference type="Proteomes" id="UP000189426"/>
    </source>
</evidence>
<sequence>MPNFKTFIEEYQAKSEPIDTGMDSCRMTLTIHHKDTLQRDLPKGIRVRVFDENGGAYEAKIDDFGTSVHLGVKCGMVSWQLMRDANHVAYQTQDNYQLTDQDENAILALSDGYVLIEANGEKTEDPRHQLAAPLTIFASVNENKIQATYLPPPMLCNLRVRQNERQTKLPDAYLNQIKHYGDSVTFFIHGYNVPLGNLGQFPTAEELGKKPVYFFNAPKPEEVQRPYLHFLADDIEQYMNVKLKAHPLRTKSVDRIPREKYAKQADKKLNGTNALSWYPNVEYYLNLAASGQDELREFTRWEDYSRIVGVTWSGNVDPSMVFFRAEMYANEAGHQFSFILRDLIKQNIRINIITHSLGARVALSALNILGDHPSFHEKIDNLIMWEAAVADNAITTNYTKENNPIAMELFPYAHAAVKHISVVASAEDGVLGGDYDFRRPGIDSFTGLVGGAYPKKYTNLASDSLVLGGGLSALLDYYRHNEVAQYIGQIYQNSYLGQQMHPHSPHARIIKQKIRQLFINEANEINHQAEQHIIPPLTHYNYLKPWSHYRHFYPDILEHIIESFYDTLFNGMATNMSVRQALGFVAGKYTTNRKSKY</sequence>
<dbReference type="Proteomes" id="UP000189426">
    <property type="component" value="Unassembled WGS sequence"/>
</dbReference>
<name>A0A1V3ID34_9PAST</name>